<comment type="similarity">
    <text evidence="2 6">Belongs to the FPP/GGPP synthase family.</text>
</comment>
<accession>A0ABT9NI91</accession>
<evidence type="ECO:0000256" key="5">
    <source>
        <dbReference type="ARBA" id="ARBA00022842"/>
    </source>
</evidence>
<dbReference type="Proteomes" id="UP001243212">
    <property type="component" value="Unassembled WGS sequence"/>
</dbReference>
<dbReference type="EMBL" id="JAUSQX010000001">
    <property type="protein sequence ID" value="MDP9807114.1"/>
    <property type="molecule type" value="Genomic_DNA"/>
</dbReference>
<dbReference type="SUPFAM" id="SSF48576">
    <property type="entry name" value="Terpenoid synthases"/>
    <property type="match status" value="1"/>
</dbReference>
<sequence>MQHLRSAVSQRITEALDTSGPFIDDPAALEIWTEFLAPARQLVKAGKRTRALLLAAGFEAFGGPGEPVHAGAALELYQLSALTHDDIIDESDTRRGVPATHRSFATTHRGVQLAGDPHRFGKKAGILLGDFLLSLGALEFSKAEHRDRASFDRASTLYHAMTAETAFGQYLDFRAELTELNNDQHSAINDSLLVLRHKSARYSVELPLLIGGALAGANDDDLALLTEVGRPLGIAFQLRDDELGIFGHPQSTGKPAGGDIAEGKRTVLLALARGMADSANRATIDDALGRDLADINVEEIQRIIEESGALEAHEEMIASYESRAHEAAAQLPRSPILLSVMASLEDRQH</sequence>
<dbReference type="EC" id="2.5.1.1" evidence="7"/>
<dbReference type="EC" id="2.5.1.10" evidence="7"/>
<dbReference type="EC" id="2.5.1.29" evidence="7"/>
<dbReference type="InterPro" id="IPR000092">
    <property type="entry name" value="Polyprenyl_synt"/>
</dbReference>
<proteinExistence type="inferred from homology"/>
<dbReference type="GO" id="GO:0004311">
    <property type="term" value="F:geranylgeranyl diphosphate synthase activity"/>
    <property type="evidence" value="ECO:0007669"/>
    <property type="project" value="UniProtKB-EC"/>
</dbReference>
<dbReference type="Pfam" id="PF00348">
    <property type="entry name" value="polyprenyl_synt"/>
    <property type="match status" value="1"/>
</dbReference>
<dbReference type="GO" id="GO:0004161">
    <property type="term" value="F:dimethylallyltranstransferase activity"/>
    <property type="evidence" value="ECO:0007669"/>
    <property type="project" value="UniProtKB-EC"/>
</dbReference>
<keyword evidence="8" id="KW-1185">Reference proteome</keyword>
<evidence type="ECO:0000256" key="6">
    <source>
        <dbReference type="RuleBase" id="RU004466"/>
    </source>
</evidence>
<dbReference type="PANTHER" id="PTHR12001:SF85">
    <property type="entry name" value="SHORT CHAIN ISOPRENYL DIPHOSPHATE SYNTHASE"/>
    <property type="match status" value="1"/>
</dbReference>
<keyword evidence="3 6" id="KW-0808">Transferase</keyword>
<dbReference type="Gene3D" id="1.10.600.10">
    <property type="entry name" value="Farnesyl Diphosphate Synthase"/>
    <property type="match status" value="1"/>
</dbReference>
<evidence type="ECO:0000313" key="7">
    <source>
        <dbReference type="EMBL" id="MDP9807114.1"/>
    </source>
</evidence>
<dbReference type="CDD" id="cd00685">
    <property type="entry name" value="Trans_IPPS_HT"/>
    <property type="match status" value="1"/>
</dbReference>
<gene>
    <name evidence="7" type="ORF">J2S70_001696</name>
</gene>
<comment type="cofactor">
    <cofactor evidence="1">
        <name>Mg(2+)</name>
        <dbReference type="ChEBI" id="CHEBI:18420"/>
    </cofactor>
</comment>
<evidence type="ECO:0000256" key="4">
    <source>
        <dbReference type="ARBA" id="ARBA00022723"/>
    </source>
</evidence>
<name>A0ABT9NI91_9ACTO</name>
<protein>
    <submittedName>
        <fullName evidence="7">Geranylgeranyl diphosphate synthase type I</fullName>
        <ecNumber evidence="7">2.5.1.1</ecNumber>
        <ecNumber evidence="7">2.5.1.10</ecNumber>
        <ecNumber evidence="7">2.5.1.29</ecNumber>
    </submittedName>
</protein>
<dbReference type="GO" id="GO:0004337">
    <property type="term" value="F:(2E,6E)-farnesyl diphosphate synthase activity"/>
    <property type="evidence" value="ECO:0007669"/>
    <property type="project" value="UniProtKB-EC"/>
</dbReference>
<comment type="caution">
    <text evidence="7">The sequence shown here is derived from an EMBL/GenBank/DDBJ whole genome shotgun (WGS) entry which is preliminary data.</text>
</comment>
<evidence type="ECO:0000256" key="3">
    <source>
        <dbReference type="ARBA" id="ARBA00022679"/>
    </source>
</evidence>
<evidence type="ECO:0000256" key="1">
    <source>
        <dbReference type="ARBA" id="ARBA00001946"/>
    </source>
</evidence>
<evidence type="ECO:0000313" key="8">
    <source>
        <dbReference type="Proteomes" id="UP001243212"/>
    </source>
</evidence>
<dbReference type="InterPro" id="IPR008949">
    <property type="entry name" value="Isoprenoid_synthase_dom_sf"/>
</dbReference>
<keyword evidence="4" id="KW-0479">Metal-binding</keyword>
<dbReference type="PANTHER" id="PTHR12001">
    <property type="entry name" value="GERANYLGERANYL PYROPHOSPHATE SYNTHASE"/>
    <property type="match status" value="1"/>
</dbReference>
<evidence type="ECO:0000256" key="2">
    <source>
        <dbReference type="ARBA" id="ARBA00006706"/>
    </source>
</evidence>
<dbReference type="RefSeq" id="WP_307683287.1">
    <property type="nucleotide sequence ID" value="NZ_JAUSQX010000001.1"/>
</dbReference>
<organism evidence="7 8">
    <name type="scientific">Trueperella bonasi</name>
    <dbReference type="NCBI Taxonomy" id="312286"/>
    <lineage>
        <taxon>Bacteria</taxon>
        <taxon>Bacillati</taxon>
        <taxon>Actinomycetota</taxon>
        <taxon>Actinomycetes</taxon>
        <taxon>Actinomycetales</taxon>
        <taxon>Actinomycetaceae</taxon>
        <taxon>Trueperella</taxon>
    </lineage>
</organism>
<keyword evidence="5" id="KW-0460">Magnesium</keyword>
<reference evidence="7 8" key="1">
    <citation type="submission" date="2023-07" db="EMBL/GenBank/DDBJ databases">
        <title>Sequencing the genomes of 1000 actinobacteria strains.</title>
        <authorList>
            <person name="Klenk H.-P."/>
        </authorList>
    </citation>
    <scope>NUCLEOTIDE SEQUENCE [LARGE SCALE GENOMIC DNA]</scope>
    <source>
        <strain evidence="7 8">DSM 17163</strain>
    </source>
</reference>
<dbReference type="SFLD" id="SFLDS00005">
    <property type="entry name" value="Isoprenoid_Synthase_Type_I"/>
    <property type="match status" value="1"/>
</dbReference>